<dbReference type="InterPro" id="IPR029071">
    <property type="entry name" value="Ubiquitin-like_domsf"/>
</dbReference>
<name>A0A7R9T4L1_9CHLO</name>
<proteinExistence type="predicted"/>
<feature type="compositionally biased region" description="Basic and acidic residues" evidence="1">
    <location>
        <begin position="136"/>
        <end position="145"/>
    </location>
</feature>
<dbReference type="PANTHER" id="PTHR36787">
    <property type="entry name" value="TRANSMEMBRANE PROTEIN"/>
    <property type="match status" value="1"/>
</dbReference>
<dbReference type="AlphaFoldDB" id="A0A7R9T4L1"/>
<feature type="region of interest" description="Disordered" evidence="1">
    <location>
        <begin position="380"/>
        <end position="406"/>
    </location>
</feature>
<dbReference type="SUPFAM" id="SSF54236">
    <property type="entry name" value="Ubiquitin-like"/>
    <property type="match status" value="1"/>
</dbReference>
<feature type="compositionally biased region" description="Basic and acidic residues" evidence="1">
    <location>
        <begin position="161"/>
        <end position="171"/>
    </location>
</feature>
<feature type="region of interest" description="Disordered" evidence="1">
    <location>
        <begin position="136"/>
        <end position="206"/>
    </location>
</feature>
<evidence type="ECO:0000313" key="2">
    <source>
        <dbReference type="EMBL" id="CAD8223661.1"/>
    </source>
</evidence>
<evidence type="ECO:0008006" key="3">
    <source>
        <dbReference type="Google" id="ProtNLM"/>
    </source>
</evidence>
<organism evidence="2">
    <name type="scientific">Ostreococcus sp. 'lucimarinus'</name>
    <dbReference type="NCBI Taxonomy" id="242159"/>
    <lineage>
        <taxon>Eukaryota</taxon>
        <taxon>Viridiplantae</taxon>
        <taxon>Chlorophyta</taxon>
        <taxon>Mamiellophyceae</taxon>
        <taxon>Mamiellales</taxon>
        <taxon>Bathycoccaceae</taxon>
        <taxon>Ostreococcus</taxon>
    </lineage>
</organism>
<evidence type="ECO:0000256" key="1">
    <source>
        <dbReference type="SAM" id="MobiDB-lite"/>
    </source>
</evidence>
<dbReference type="EMBL" id="HBDX01005091">
    <property type="protein sequence ID" value="CAD8223661.1"/>
    <property type="molecule type" value="Transcribed_RNA"/>
</dbReference>
<feature type="compositionally biased region" description="Basic and acidic residues" evidence="1">
    <location>
        <begin position="179"/>
        <end position="194"/>
    </location>
</feature>
<dbReference type="Gene3D" id="3.10.20.90">
    <property type="entry name" value="Phosphatidylinositol 3-kinase Catalytic Subunit, Chain A, domain 1"/>
    <property type="match status" value="1"/>
</dbReference>
<accession>A0A7R9T4L1</accession>
<feature type="compositionally biased region" description="Basic and acidic residues" evidence="1">
    <location>
        <begin position="383"/>
        <end position="398"/>
    </location>
</feature>
<reference evidence="2" key="1">
    <citation type="submission" date="2021-01" db="EMBL/GenBank/DDBJ databases">
        <authorList>
            <person name="Corre E."/>
            <person name="Pelletier E."/>
            <person name="Niang G."/>
            <person name="Scheremetjew M."/>
            <person name="Finn R."/>
            <person name="Kale V."/>
            <person name="Holt S."/>
            <person name="Cochrane G."/>
            <person name="Meng A."/>
            <person name="Brown T."/>
            <person name="Cohen L."/>
        </authorList>
    </citation>
    <scope>NUCLEOTIDE SEQUENCE</scope>
    <source>
        <strain evidence="2">Clade-A-BCC118000</strain>
    </source>
</reference>
<protein>
    <recommendedName>
        <fullName evidence="3">Ubiquitin-like domain-containing protein</fullName>
    </recommendedName>
</protein>
<gene>
    <name evidence="2" type="ORF">OLUC0939_LOCUS4385</name>
</gene>
<sequence length="467" mass="49968">MATRRGDASPGRREREIKITLKRATPDARGENADVTVRVRSLDVDVGTLKRRFVVNAVWDAPNAESVVLIYGGKVLRDDETLRDAFARGRESVAAYGETAGEGDGRTEMATVDESGTEREARAAEEYVVHIVVRSARETSAEDSRATTTTTAEGAVNARGGEGDAREEGGHETAVPASEARETTATRGDARDAGASDPGTPAMFRGDVSANAFASPVSMFREDAPRASHGALEHAASPLMNATYQAAYYAAFAALSPSSTPPGPPPLVGVGNFLRVDAASSGEHAANERTGVDDAQQRQRMENGLPPELNIPPGARVRVIHIRIDLKLILKLAMMVFFMSQDASAAKTAMYVGVAILVYLQQTGALAPVARWITGNDNIGRNGLERQNARRNGGEGRNADGAANEDQPIVAPFRATHAAGHTTMPTSYIGEIKIFVYSLFASIFPSWLPPRLHEARDARAAVREHQD</sequence>